<dbReference type="Gene3D" id="3.30.70.1060">
    <property type="entry name" value="Dimeric alpha+beta barrel"/>
    <property type="match status" value="1"/>
</dbReference>
<dbReference type="EMBL" id="NFZW01000032">
    <property type="protein sequence ID" value="RFA32278.1"/>
    <property type="molecule type" value="Genomic_DNA"/>
</dbReference>
<dbReference type="AlphaFoldDB" id="A0A3E0WHM3"/>
<comment type="caution">
    <text evidence="3">The sequence shown here is derived from an EMBL/GenBank/DDBJ whole genome shotgun (WGS) entry which is preliminary data.</text>
</comment>
<feature type="domain" description="YCII-related" evidence="2">
    <location>
        <begin position="1"/>
        <end position="114"/>
    </location>
</feature>
<evidence type="ECO:0000313" key="3">
    <source>
        <dbReference type="EMBL" id="RFA32278.1"/>
    </source>
</evidence>
<dbReference type="PANTHER" id="PTHR35174:SF4">
    <property type="entry name" value="BLL7163 PROTEIN"/>
    <property type="match status" value="1"/>
</dbReference>
<dbReference type="OrthoDB" id="9807535at2"/>
<gene>
    <name evidence="3" type="ORF">CAL65_20135</name>
</gene>
<evidence type="ECO:0000313" key="4">
    <source>
        <dbReference type="Proteomes" id="UP000256763"/>
    </source>
</evidence>
<comment type="similarity">
    <text evidence="1">Belongs to the YciI family.</text>
</comment>
<dbReference type="RefSeq" id="WP_116303891.1">
    <property type="nucleotide sequence ID" value="NZ_NFZV01000032.1"/>
</dbReference>
<dbReference type="InterPro" id="IPR005545">
    <property type="entry name" value="YCII"/>
</dbReference>
<dbReference type="Pfam" id="PF03795">
    <property type="entry name" value="YCII"/>
    <property type="match status" value="1"/>
</dbReference>
<dbReference type="InterPro" id="IPR011008">
    <property type="entry name" value="Dimeric_a/b-barrel"/>
</dbReference>
<proteinExistence type="inferred from homology"/>
<sequence>MRFMIIVKGDERIEAGEMPTDESMAAMAAYHEALAKAEVLVDASGLQPSAKGFRVRYEGANRIVTDGPFLETKELIAGYTIIRVNSREEAIEWARRFPNPQGEGAACEIEVRQMFELDDFAPTEAVERFRELNVGGA</sequence>
<protein>
    <recommendedName>
        <fullName evidence="2">YCII-related domain-containing protein</fullName>
    </recommendedName>
</protein>
<dbReference type="PANTHER" id="PTHR35174">
    <property type="entry name" value="BLL7171 PROTEIN-RELATED"/>
    <property type="match status" value="1"/>
</dbReference>
<organism evidence="3 4">
    <name type="scientific">Alkalilimnicola ehrlichii</name>
    <dbReference type="NCBI Taxonomy" id="351052"/>
    <lineage>
        <taxon>Bacteria</taxon>
        <taxon>Pseudomonadati</taxon>
        <taxon>Pseudomonadota</taxon>
        <taxon>Gammaproteobacteria</taxon>
        <taxon>Chromatiales</taxon>
        <taxon>Ectothiorhodospiraceae</taxon>
        <taxon>Alkalilimnicola</taxon>
    </lineage>
</organism>
<reference evidence="4" key="1">
    <citation type="submission" date="2017-05" db="EMBL/GenBank/DDBJ databases">
        <authorList>
            <person name="Sharma S."/>
            <person name="Sidhu C."/>
            <person name="Pinnaka A.K."/>
        </authorList>
    </citation>
    <scope>NUCLEOTIDE SEQUENCE [LARGE SCALE GENOMIC DNA]</scope>
    <source>
        <strain evidence="4">AK93</strain>
    </source>
</reference>
<accession>A0A3E0WHM3</accession>
<keyword evidence="4" id="KW-1185">Reference proteome</keyword>
<name>A0A3E0WHM3_9GAMM</name>
<evidence type="ECO:0000256" key="1">
    <source>
        <dbReference type="ARBA" id="ARBA00007689"/>
    </source>
</evidence>
<dbReference type="SUPFAM" id="SSF54909">
    <property type="entry name" value="Dimeric alpha+beta barrel"/>
    <property type="match status" value="1"/>
</dbReference>
<dbReference type="Proteomes" id="UP000256763">
    <property type="component" value="Unassembled WGS sequence"/>
</dbReference>
<evidence type="ECO:0000259" key="2">
    <source>
        <dbReference type="Pfam" id="PF03795"/>
    </source>
</evidence>